<feature type="chain" id="PRO_5009313533" evidence="1">
    <location>
        <begin position="23"/>
        <end position="118"/>
    </location>
</feature>
<reference evidence="3" key="1">
    <citation type="submission" date="2016-11" db="UniProtKB">
        <authorList>
            <consortium name="WormBaseParasite"/>
        </authorList>
    </citation>
    <scope>IDENTIFICATION</scope>
</reference>
<organism evidence="2 3">
    <name type="scientific">Steinernema glaseri</name>
    <dbReference type="NCBI Taxonomy" id="37863"/>
    <lineage>
        <taxon>Eukaryota</taxon>
        <taxon>Metazoa</taxon>
        <taxon>Ecdysozoa</taxon>
        <taxon>Nematoda</taxon>
        <taxon>Chromadorea</taxon>
        <taxon>Rhabditida</taxon>
        <taxon>Tylenchina</taxon>
        <taxon>Panagrolaimomorpha</taxon>
        <taxon>Strongyloidoidea</taxon>
        <taxon>Steinernematidae</taxon>
        <taxon>Steinernema</taxon>
    </lineage>
</organism>
<proteinExistence type="predicted"/>
<keyword evidence="2" id="KW-1185">Reference proteome</keyword>
<dbReference type="AlphaFoldDB" id="A0A1I7ZJH0"/>
<evidence type="ECO:0000256" key="1">
    <source>
        <dbReference type="SAM" id="SignalP"/>
    </source>
</evidence>
<protein>
    <submittedName>
        <fullName evidence="3">Secreted protein</fullName>
    </submittedName>
</protein>
<accession>A0A1I7ZJH0</accession>
<evidence type="ECO:0000313" key="2">
    <source>
        <dbReference type="Proteomes" id="UP000095287"/>
    </source>
</evidence>
<dbReference type="WBParaSite" id="L893_g27037.t1">
    <property type="protein sequence ID" value="L893_g27037.t1"/>
    <property type="gene ID" value="L893_g27037"/>
</dbReference>
<name>A0A1I7ZJH0_9BILA</name>
<evidence type="ECO:0000313" key="3">
    <source>
        <dbReference type="WBParaSite" id="L893_g27037.t1"/>
    </source>
</evidence>
<feature type="signal peptide" evidence="1">
    <location>
        <begin position="1"/>
        <end position="22"/>
    </location>
</feature>
<sequence>MQIKVPVLFSLALLLLAENVAAGNAFLGGDSDRCYLEDTPKPYGHVQCKAGYYETDSKRDGRFQSLMCCSSPSKWSDKEECYEQLGGIFDLECDSGYEQNSKWLTSRMYGAVWCCPEQ</sequence>
<keyword evidence="1" id="KW-0732">Signal</keyword>
<dbReference type="Proteomes" id="UP000095287">
    <property type="component" value="Unplaced"/>
</dbReference>